<protein>
    <submittedName>
        <fullName evidence="1">Uncharacterized protein</fullName>
    </submittedName>
</protein>
<evidence type="ECO:0000313" key="2">
    <source>
        <dbReference type="Proteomes" id="UP000054928"/>
    </source>
</evidence>
<dbReference type="RefSeq" id="XP_024584542.1">
    <property type="nucleotide sequence ID" value="XM_024719221.1"/>
</dbReference>
<proteinExistence type="predicted"/>
<organism evidence="1 2">
    <name type="scientific">Plasmopara halstedii</name>
    <name type="common">Downy mildew of sunflower</name>
    <dbReference type="NCBI Taxonomy" id="4781"/>
    <lineage>
        <taxon>Eukaryota</taxon>
        <taxon>Sar</taxon>
        <taxon>Stramenopiles</taxon>
        <taxon>Oomycota</taxon>
        <taxon>Peronosporomycetes</taxon>
        <taxon>Peronosporales</taxon>
        <taxon>Peronosporaceae</taxon>
        <taxon>Plasmopara</taxon>
    </lineage>
</organism>
<dbReference type="EMBL" id="CCYD01002887">
    <property type="protein sequence ID" value="CEG48173.1"/>
    <property type="molecule type" value="Genomic_DNA"/>
</dbReference>
<dbReference type="Proteomes" id="UP000054928">
    <property type="component" value="Unassembled WGS sequence"/>
</dbReference>
<keyword evidence="2" id="KW-1185">Reference proteome</keyword>
<sequence length="51" mass="5851">MKNELFPHVILNFVERTGGTQSLALPHWRCSASMQKSQKSSELEVRVPRIL</sequence>
<reference evidence="2" key="1">
    <citation type="submission" date="2014-09" db="EMBL/GenBank/DDBJ databases">
        <authorList>
            <person name="Sharma Rahul"/>
            <person name="Thines Marco"/>
        </authorList>
    </citation>
    <scope>NUCLEOTIDE SEQUENCE [LARGE SCALE GENOMIC DNA]</scope>
</reference>
<dbReference type="AlphaFoldDB" id="A0A0P1B0G8"/>
<dbReference type="GeneID" id="36400698"/>
<name>A0A0P1B0G8_PLAHL</name>
<evidence type="ECO:0000313" key="1">
    <source>
        <dbReference type="EMBL" id="CEG48173.1"/>
    </source>
</evidence>
<accession>A0A0P1B0G8</accession>